<evidence type="ECO:0000256" key="5">
    <source>
        <dbReference type="ARBA" id="ARBA00023136"/>
    </source>
</evidence>
<dbReference type="Gene3D" id="1.20.144.10">
    <property type="entry name" value="Phosphatidic acid phosphatase type 2/haloperoxidase"/>
    <property type="match status" value="1"/>
</dbReference>
<feature type="transmembrane region" description="Helical" evidence="7">
    <location>
        <begin position="243"/>
        <end position="265"/>
    </location>
</feature>
<sequence length="428" mass="47052">MGLFSRRAQGPATNSRTHNGHALHHEKRACLGRFDIDSGDFNRRPSFGQWLKFTWLDILTMAAMGAIGLGVYEAKPAPSRSFPVTFSDGEIVYPEFAYPLRHEIVPIWLAALLASLIPIFVILCMQIRIRSFWDVNNAIIGLLYSLIGAAVFQVFIKWLIGGLRPHFLSVCDPDPALMAAHPGRGFQNIMFQRNICRGDVNQIDDSLESMPSGHTTAAFGGFLYLYFYLNAKLKVFSNHHPAFWKLIATYAPVLGACLIGGALTIDEYHNWYDVFAGAVIGSVFAISSYRMVYASVWDFRFNHIPLTRHTPFSYGAGAAGAGGFETAVFTRQAGWGYEEHYGGAPFDAAHGLRSQAARFNTGAVHQERYFNKSEGDVERDAGLHPTAGTTNGYGNGTSSMRDPPAAVTNGTHNSGRNSLERKSVPTSA</sequence>
<gene>
    <name evidence="9" type="ORF">Z519_12578</name>
</gene>
<dbReference type="Proteomes" id="UP000053789">
    <property type="component" value="Unassembled WGS sequence"/>
</dbReference>
<feature type="transmembrane region" description="Helical" evidence="7">
    <location>
        <begin position="53"/>
        <end position="72"/>
    </location>
</feature>
<dbReference type="SUPFAM" id="SSF48317">
    <property type="entry name" value="Acid phosphatase/Vanadium-dependent haloperoxidase"/>
    <property type="match status" value="1"/>
</dbReference>
<feature type="compositionally biased region" description="Polar residues" evidence="6">
    <location>
        <begin position="408"/>
        <end position="417"/>
    </location>
</feature>
<keyword evidence="4 7" id="KW-1133">Transmembrane helix</keyword>
<dbReference type="GeneID" id="27705506"/>
<feature type="compositionally biased region" description="Basic and acidic residues" evidence="6">
    <location>
        <begin position="372"/>
        <end position="382"/>
    </location>
</feature>
<feature type="transmembrane region" description="Helical" evidence="7">
    <location>
        <begin position="271"/>
        <end position="292"/>
    </location>
</feature>
<dbReference type="GO" id="GO:0008195">
    <property type="term" value="F:phosphatidate phosphatase activity"/>
    <property type="evidence" value="ECO:0007669"/>
    <property type="project" value="TreeGrafter"/>
</dbReference>
<dbReference type="RefSeq" id="XP_016613461.1">
    <property type="nucleotide sequence ID" value="XM_016770283.1"/>
</dbReference>
<dbReference type="InterPro" id="IPR043216">
    <property type="entry name" value="PAP-like"/>
</dbReference>
<dbReference type="SMART" id="SM00014">
    <property type="entry name" value="acidPPc"/>
    <property type="match status" value="1"/>
</dbReference>
<evidence type="ECO:0000313" key="9">
    <source>
        <dbReference type="EMBL" id="KIW86792.1"/>
    </source>
</evidence>
<name>A0A0D2FJB7_CLAB1</name>
<feature type="compositionally biased region" description="Basic and acidic residues" evidence="6">
    <location>
        <begin position="418"/>
        <end position="428"/>
    </location>
</feature>
<dbReference type="InterPro" id="IPR036938">
    <property type="entry name" value="PAP2/HPO_sf"/>
</dbReference>
<dbReference type="GO" id="GO:0006644">
    <property type="term" value="P:phospholipid metabolic process"/>
    <property type="evidence" value="ECO:0007669"/>
    <property type="project" value="InterPro"/>
</dbReference>
<reference evidence="9" key="1">
    <citation type="submission" date="2015-01" db="EMBL/GenBank/DDBJ databases">
        <title>The Genome Sequence of Cladophialophora bantiana CBS 173.52.</title>
        <authorList>
            <consortium name="The Broad Institute Genomics Platform"/>
            <person name="Cuomo C."/>
            <person name="de Hoog S."/>
            <person name="Gorbushina A."/>
            <person name="Stielow B."/>
            <person name="Teixiera M."/>
            <person name="Abouelleil A."/>
            <person name="Chapman S.B."/>
            <person name="Priest M."/>
            <person name="Young S.K."/>
            <person name="Wortman J."/>
            <person name="Nusbaum C."/>
            <person name="Birren B."/>
        </authorList>
    </citation>
    <scope>NUCLEOTIDE SEQUENCE [LARGE SCALE GENOMIC DNA]</scope>
    <source>
        <strain evidence="9">CBS 173.52</strain>
    </source>
</reference>
<dbReference type="PANTHER" id="PTHR10165">
    <property type="entry name" value="LIPID PHOSPHATE PHOSPHATASE"/>
    <property type="match status" value="1"/>
</dbReference>
<feature type="region of interest" description="Disordered" evidence="6">
    <location>
        <begin position="1"/>
        <end position="23"/>
    </location>
</feature>
<accession>A0A0D2FJB7</accession>
<organism evidence="9 10">
    <name type="scientific">Cladophialophora bantiana (strain ATCC 10958 / CBS 173.52 / CDC B-1940 / NIH 8579)</name>
    <name type="common">Xylohypha bantiana</name>
    <dbReference type="NCBI Taxonomy" id="1442370"/>
    <lineage>
        <taxon>Eukaryota</taxon>
        <taxon>Fungi</taxon>
        <taxon>Dikarya</taxon>
        <taxon>Ascomycota</taxon>
        <taxon>Pezizomycotina</taxon>
        <taxon>Eurotiomycetes</taxon>
        <taxon>Chaetothyriomycetidae</taxon>
        <taxon>Chaetothyriales</taxon>
        <taxon>Herpotrichiellaceae</taxon>
        <taxon>Cladophialophora</taxon>
    </lineage>
</organism>
<comment type="subcellular location">
    <subcellularLocation>
        <location evidence="1">Membrane</location>
        <topology evidence="1">Multi-pass membrane protein</topology>
    </subcellularLocation>
</comment>
<dbReference type="OrthoDB" id="10030083at2759"/>
<evidence type="ECO:0000313" key="10">
    <source>
        <dbReference type="Proteomes" id="UP000053789"/>
    </source>
</evidence>
<proteinExistence type="inferred from homology"/>
<dbReference type="GO" id="GO:0016020">
    <property type="term" value="C:membrane"/>
    <property type="evidence" value="ECO:0007669"/>
    <property type="project" value="UniProtKB-SubCell"/>
</dbReference>
<feature type="region of interest" description="Disordered" evidence="6">
    <location>
        <begin position="372"/>
        <end position="428"/>
    </location>
</feature>
<feature type="transmembrane region" description="Helical" evidence="7">
    <location>
        <begin position="107"/>
        <end position="127"/>
    </location>
</feature>
<dbReference type="GO" id="GO:0046839">
    <property type="term" value="P:phospholipid dephosphorylation"/>
    <property type="evidence" value="ECO:0007669"/>
    <property type="project" value="TreeGrafter"/>
</dbReference>
<dbReference type="FunFam" id="1.20.144.10:FF:000035">
    <property type="entry name" value="Putative Lipid phosphate phosphatase 1"/>
    <property type="match status" value="1"/>
</dbReference>
<feature type="transmembrane region" description="Helical" evidence="7">
    <location>
        <begin position="213"/>
        <end position="231"/>
    </location>
</feature>
<dbReference type="HOGENOM" id="CLU_021458_0_0_1"/>
<evidence type="ECO:0000256" key="6">
    <source>
        <dbReference type="SAM" id="MobiDB-lite"/>
    </source>
</evidence>
<dbReference type="CDD" id="cd03390">
    <property type="entry name" value="PAP2_containing_1_like"/>
    <property type="match status" value="1"/>
</dbReference>
<dbReference type="InterPro" id="IPR000326">
    <property type="entry name" value="PAP2/HPO"/>
</dbReference>
<evidence type="ECO:0000256" key="7">
    <source>
        <dbReference type="SAM" id="Phobius"/>
    </source>
</evidence>
<dbReference type="Pfam" id="PF01569">
    <property type="entry name" value="PAP2"/>
    <property type="match status" value="1"/>
</dbReference>
<evidence type="ECO:0000256" key="3">
    <source>
        <dbReference type="ARBA" id="ARBA00022692"/>
    </source>
</evidence>
<comment type="similarity">
    <text evidence="2">Belongs to the PA-phosphatase related phosphoesterase family.</text>
</comment>
<protein>
    <recommendedName>
        <fullName evidence="8">Phosphatidic acid phosphatase type 2/haloperoxidase domain-containing protein</fullName>
    </recommendedName>
</protein>
<evidence type="ECO:0000259" key="8">
    <source>
        <dbReference type="SMART" id="SM00014"/>
    </source>
</evidence>
<evidence type="ECO:0000256" key="2">
    <source>
        <dbReference type="ARBA" id="ARBA00008816"/>
    </source>
</evidence>
<dbReference type="AlphaFoldDB" id="A0A0D2FJB7"/>
<evidence type="ECO:0000256" key="1">
    <source>
        <dbReference type="ARBA" id="ARBA00004141"/>
    </source>
</evidence>
<feature type="transmembrane region" description="Helical" evidence="7">
    <location>
        <begin position="139"/>
        <end position="160"/>
    </location>
</feature>
<keyword evidence="10" id="KW-1185">Reference proteome</keyword>
<dbReference type="PANTHER" id="PTHR10165:SF84">
    <property type="entry name" value="PHOSPHATIDIC ACID PHOSPHATASE BETA"/>
    <property type="match status" value="1"/>
</dbReference>
<keyword evidence="3 7" id="KW-0812">Transmembrane</keyword>
<dbReference type="EMBL" id="KN847010">
    <property type="protein sequence ID" value="KIW86792.1"/>
    <property type="molecule type" value="Genomic_DNA"/>
</dbReference>
<evidence type="ECO:0000256" key="4">
    <source>
        <dbReference type="ARBA" id="ARBA00022989"/>
    </source>
</evidence>
<feature type="domain" description="Phosphatidic acid phosphatase type 2/haloperoxidase" evidence="8">
    <location>
        <begin position="140"/>
        <end position="289"/>
    </location>
</feature>
<keyword evidence="5 7" id="KW-0472">Membrane</keyword>